<evidence type="ECO:0000313" key="5">
    <source>
        <dbReference type="EMBL" id="HIT41036.1"/>
    </source>
</evidence>
<protein>
    <submittedName>
        <fullName evidence="5">Right-handed parallel beta-helix repeat-containing protein</fullName>
    </submittedName>
</protein>
<comment type="caution">
    <text evidence="5">The sequence shown here is derived from an EMBL/GenBank/DDBJ whole genome shotgun (WGS) entry which is preliminary data.</text>
</comment>
<evidence type="ECO:0000256" key="4">
    <source>
        <dbReference type="RuleBase" id="RU361169"/>
    </source>
</evidence>
<dbReference type="InterPro" id="IPR011050">
    <property type="entry name" value="Pectin_lyase_fold/virulence"/>
</dbReference>
<keyword evidence="2 4" id="KW-0378">Hydrolase</keyword>
<proteinExistence type="inferred from homology"/>
<evidence type="ECO:0000256" key="1">
    <source>
        <dbReference type="ARBA" id="ARBA00008834"/>
    </source>
</evidence>
<reference evidence="5" key="1">
    <citation type="submission" date="2020-10" db="EMBL/GenBank/DDBJ databases">
        <authorList>
            <person name="Gilroy R."/>
        </authorList>
    </citation>
    <scope>NUCLEOTIDE SEQUENCE</scope>
    <source>
        <strain evidence="5">CHK123-3438</strain>
    </source>
</reference>
<dbReference type="PANTHER" id="PTHR31339">
    <property type="entry name" value="PECTIN LYASE-RELATED"/>
    <property type="match status" value="1"/>
</dbReference>
<dbReference type="Gene3D" id="2.160.20.10">
    <property type="entry name" value="Single-stranded right-handed beta-helix, Pectin lyase-like"/>
    <property type="match status" value="1"/>
</dbReference>
<dbReference type="AlphaFoldDB" id="A0A9D1KF82"/>
<organism evidence="5 6">
    <name type="scientific">Candidatus Caccovicinus merdipullorum</name>
    <dbReference type="NCBI Taxonomy" id="2840724"/>
    <lineage>
        <taxon>Bacteria</taxon>
        <taxon>Bacillati</taxon>
        <taxon>Bacillota</taxon>
        <taxon>Clostridia</taxon>
        <taxon>Eubacteriales</taxon>
        <taxon>Candidatus Caccovicinus</taxon>
    </lineage>
</organism>
<dbReference type="InterPro" id="IPR051801">
    <property type="entry name" value="GH28_Enzymes"/>
</dbReference>
<dbReference type="InterPro" id="IPR000743">
    <property type="entry name" value="Glyco_hydro_28"/>
</dbReference>
<comment type="similarity">
    <text evidence="1 4">Belongs to the glycosyl hydrolase 28 family.</text>
</comment>
<dbReference type="SUPFAM" id="SSF51126">
    <property type="entry name" value="Pectin lyase-like"/>
    <property type="match status" value="1"/>
</dbReference>
<dbReference type="Pfam" id="PF00295">
    <property type="entry name" value="Glyco_hydro_28"/>
    <property type="match status" value="1"/>
</dbReference>
<dbReference type="GO" id="GO:0004650">
    <property type="term" value="F:polygalacturonase activity"/>
    <property type="evidence" value="ECO:0007669"/>
    <property type="project" value="InterPro"/>
</dbReference>
<gene>
    <name evidence="5" type="ORF">IAB60_02870</name>
</gene>
<evidence type="ECO:0000313" key="6">
    <source>
        <dbReference type="Proteomes" id="UP000886860"/>
    </source>
</evidence>
<evidence type="ECO:0000256" key="2">
    <source>
        <dbReference type="ARBA" id="ARBA00022801"/>
    </source>
</evidence>
<accession>A0A9D1KF82</accession>
<dbReference type="EMBL" id="DVKS01000048">
    <property type="protein sequence ID" value="HIT41036.1"/>
    <property type="molecule type" value="Genomic_DNA"/>
</dbReference>
<dbReference type="InterPro" id="IPR012334">
    <property type="entry name" value="Pectin_lyas_fold"/>
</dbReference>
<dbReference type="Proteomes" id="UP000886860">
    <property type="component" value="Unassembled WGS sequence"/>
</dbReference>
<dbReference type="SMART" id="SM00710">
    <property type="entry name" value="PbH1"/>
    <property type="match status" value="5"/>
</dbReference>
<dbReference type="GO" id="GO:0005975">
    <property type="term" value="P:carbohydrate metabolic process"/>
    <property type="evidence" value="ECO:0007669"/>
    <property type="project" value="InterPro"/>
</dbReference>
<reference evidence="5" key="2">
    <citation type="journal article" date="2021" name="PeerJ">
        <title>Extensive microbial diversity within the chicken gut microbiome revealed by metagenomics and culture.</title>
        <authorList>
            <person name="Gilroy R."/>
            <person name="Ravi A."/>
            <person name="Getino M."/>
            <person name="Pursley I."/>
            <person name="Horton D.L."/>
            <person name="Alikhan N.F."/>
            <person name="Baker D."/>
            <person name="Gharbi K."/>
            <person name="Hall N."/>
            <person name="Watson M."/>
            <person name="Adriaenssens E.M."/>
            <person name="Foster-Nyarko E."/>
            <person name="Jarju S."/>
            <person name="Secka A."/>
            <person name="Antonio M."/>
            <person name="Oren A."/>
            <person name="Chaudhuri R.R."/>
            <person name="La Ragione R."/>
            <person name="Hildebrand F."/>
            <person name="Pallen M.J."/>
        </authorList>
    </citation>
    <scope>NUCLEOTIDE SEQUENCE</scope>
    <source>
        <strain evidence="5">CHK123-3438</strain>
    </source>
</reference>
<keyword evidence="3 4" id="KW-0326">Glycosidase</keyword>
<name>A0A9D1KF82_9FIRM</name>
<evidence type="ECO:0000256" key="3">
    <source>
        <dbReference type="ARBA" id="ARBA00023295"/>
    </source>
</evidence>
<dbReference type="PANTHER" id="PTHR31339:SF9">
    <property type="entry name" value="PLASMIN AND FIBRONECTIN-BINDING PROTEIN A"/>
    <property type="match status" value="1"/>
</dbReference>
<sequence>MAYHVINCGAAGDGKTNDAAAIQKTIDLCCQEGGGKVILDGGHTYLSGSIVLKPYVELVIESGAVLKASENLEDYQFIDEAARQGKNRMVEVPTFVNCEYDGKPRQFFIYAQSADHIRISGGGTIDGSEEIYYGEIREDQIDGAFYPRIPLILMENCRHLTIQDITIKKSGFWTTHLVGCEEVEITGIRILNNLKMANCDGIDPDHCRHVRITNCHIESADDCIVLKTTEANRHYGPCEDILISGCTLISTSAAIKIGTESVCDFRDIVISNCSIYDSNRGISFQLRDEGNVENVIISNCIIRTRQASSCWWGCGEPINIASINRKAEIPSGRIRKLTITNVLCRGEGSIYIAGKPETPLEDLTLENIRHELVKTSKYPIKGYDFRPCCGPDFQEGPIHGVYVRNAKDACIKNVSVKLDSSMEPYVDSLINYENTEICQ</sequence>
<dbReference type="InterPro" id="IPR006626">
    <property type="entry name" value="PbH1"/>
</dbReference>